<dbReference type="AlphaFoldDB" id="A0ABD2MVI5"/>
<dbReference type="EMBL" id="JABFTP020000021">
    <property type="protein sequence ID" value="KAL3270157.1"/>
    <property type="molecule type" value="Genomic_DNA"/>
</dbReference>
<name>A0ABD2MVI5_9CUCU</name>
<proteinExistence type="predicted"/>
<feature type="region of interest" description="Disordered" evidence="1">
    <location>
        <begin position="65"/>
        <end position="102"/>
    </location>
</feature>
<comment type="caution">
    <text evidence="2">The sequence shown here is derived from an EMBL/GenBank/DDBJ whole genome shotgun (WGS) entry which is preliminary data.</text>
</comment>
<organism evidence="2 3">
    <name type="scientific">Cryptolaemus montrouzieri</name>
    <dbReference type="NCBI Taxonomy" id="559131"/>
    <lineage>
        <taxon>Eukaryota</taxon>
        <taxon>Metazoa</taxon>
        <taxon>Ecdysozoa</taxon>
        <taxon>Arthropoda</taxon>
        <taxon>Hexapoda</taxon>
        <taxon>Insecta</taxon>
        <taxon>Pterygota</taxon>
        <taxon>Neoptera</taxon>
        <taxon>Endopterygota</taxon>
        <taxon>Coleoptera</taxon>
        <taxon>Polyphaga</taxon>
        <taxon>Cucujiformia</taxon>
        <taxon>Coccinelloidea</taxon>
        <taxon>Coccinellidae</taxon>
        <taxon>Scymninae</taxon>
        <taxon>Scymnini</taxon>
        <taxon>Cryptolaemus</taxon>
    </lineage>
</organism>
<evidence type="ECO:0000313" key="2">
    <source>
        <dbReference type="EMBL" id="KAL3270157.1"/>
    </source>
</evidence>
<sequence length="102" mass="11647">MEDDIMDDLSSIPSCLFYGKQKIRSPLPPAVSENSESSDEEEEITLKTMREKIRHSKFLFEIAGNNSEGDFSSSEEEADFEVLPPPEKKKKKTPQTTFSWTK</sequence>
<evidence type="ECO:0000256" key="1">
    <source>
        <dbReference type="SAM" id="MobiDB-lite"/>
    </source>
</evidence>
<reference evidence="2 3" key="1">
    <citation type="journal article" date="2021" name="BMC Biol.">
        <title>Horizontally acquired antibacterial genes associated with adaptive radiation of ladybird beetles.</title>
        <authorList>
            <person name="Li H.S."/>
            <person name="Tang X.F."/>
            <person name="Huang Y.H."/>
            <person name="Xu Z.Y."/>
            <person name="Chen M.L."/>
            <person name="Du X.Y."/>
            <person name="Qiu B.Y."/>
            <person name="Chen P.T."/>
            <person name="Zhang W."/>
            <person name="Slipinski A."/>
            <person name="Escalona H.E."/>
            <person name="Waterhouse R.M."/>
            <person name="Zwick A."/>
            <person name="Pang H."/>
        </authorList>
    </citation>
    <scope>NUCLEOTIDE SEQUENCE [LARGE SCALE GENOMIC DNA]</scope>
    <source>
        <strain evidence="2">SYSU2018</strain>
    </source>
</reference>
<evidence type="ECO:0000313" key="3">
    <source>
        <dbReference type="Proteomes" id="UP001516400"/>
    </source>
</evidence>
<protein>
    <submittedName>
        <fullName evidence="2">Uncharacterized protein</fullName>
    </submittedName>
</protein>
<feature type="region of interest" description="Disordered" evidence="1">
    <location>
        <begin position="25"/>
        <end position="44"/>
    </location>
</feature>
<dbReference type="Proteomes" id="UP001516400">
    <property type="component" value="Unassembled WGS sequence"/>
</dbReference>
<accession>A0ABD2MVI5</accession>
<keyword evidence="3" id="KW-1185">Reference proteome</keyword>
<gene>
    <name evidence="2" type="ORF">HHI36_009215</name>
</gene>